<organism evidence="3 4">
    <name type="scientific">Xylaria flabelliformis</name>
    <dbReference type="NCBI Taxonomy" id="2512241"/>
    <lineage>
        <taxon>Eukaryota</taxon>
        <taxon>Fungi</taxon>
        <taxon>Dikarya</taxon>
        <taxon>Ascomycota</taxon>
        <taxon>Pezizomycotina</taxon>
        <taxon>Sordariomycetes</taxon>
        <taxon>Xylariomycetidae</taxon>
        <taxon>Xylariales</taxon>
        <taxon>Xylariaceae</taxon>
        <taxon>Xylaria</taxon>
    </lineage>
</organism>
<evidence type="ECO:0000256" key="2">
    <source>
        <dbReference type="SAM" id="Phobius"/>
    </source>
</evidence>
<dbReference type="AlphaFoldDB" id="A0A553HKL9"/>
<evidence type="ECO:0000313" key="4">
    <source>
        <dbReference type="Proteomes" id="UP000319160"/>
    </source>
</evidence>
<gene>
    <name evidence="3" type="ORF">FHL15_010610</name>
</gene>
<dbReference type="Proteomes" id="UP000319160">
    <property type="component" value="Unassembled WGS sequence"/>
</dbReference>
<feature type="region of interest" description="Disordered" evidence="1">
    <location>
        <begin position="1"/>
        <end position="25"/>
    </location>
</feature>
<sequence length="193" mass="22087">MEEIGHESDFLMDGAKPTDSSEDEMPNRALVDLINQEIILREEEECDVEEYIENVEGDSETEALSHLLLSQGFYKAIVWMTIPINSYSLDSVPLSINHGEIRYIKPPSHSVCAHDDPTVIKNAHNYNRTDTAHIKQRPLKLIKRKSHRRAEPSKLVNLIDKQPPKRPVLWVLLLLLLVVVVAIVYCRETREGL</sequence>
<proteinExistence type="predicted"/>
<protein>
    <submittedName>
        <fullName evidence="3">Uncharacterized protein</fullName>
    </submittedName>
</protein>
<accession>A0A553HKL9</accession>
<evidence type="ECO:0000256" key="1">
    <source>
        <dbReference type="SAM" id="MobiDB-lite"/>
    </source>
</evidence>
<reference evidence="4" key="1">
    <citation type="submission" date="2019-06" db="EMBL/GenBank/DDBJ databases">
        <title>Draft genome sequence of the griseofulvin-producing fungus Xylaria cubensis strain G536.</title>
        <authorList>
            <person name="Mead M.E."/>
            <person name="Raja H.A."/>
            <person name="Steenwyk J.L."/>
            <person name="Knowles S.L."/>
            <person name="Oberlies N.H."/>
            <person name="Rokas A."/>
        </authorList>
    </citation>
    <scope>NUCLEOTIDE SEQUENCE [LARGE SCALE GENOMIC DNA]</scope>
    <source>
        <strain evidence="4">G536</strain>
    </source>
</reference>
<dbReference type="EMBL" id="VFLP01000086">
    <property type="protein sequence ID" value="TRX88495.1"/>
    <property type="molecule type" value="Genomic_DNA"/>
</dbReference>
<feature type="transmembrane region" description="Helical" evidence="2">
    <location>
        <begin position="168"/>
        <end position="186"/>
    </location>
</feature>
<name>A0A553HKL9_9PEZI</name>
<keyword evidence="2" id="KW-1133">Transmembrane helix</keyword>
<keyword evidence="4" id="KW-1185">Reference proteome</keyword>
<keyword evidence="2" id="KW-0472">Membrane</keyword>
<comment type="caution">
    <text evidence="3">The sequence shown here is derived from an EMBL/GenBank/DDBJ whole genome shotgun (WGS) entry which is preliminary data.</text>
</comment>
<keyword evidence="2" id="KW-0812">Transmembrane</keyword>
<evidence type="ECO:0000313" key="3">
    <source>
        <dbReference type="EMBL" id="TRX88495.1"/>
    </source>
</evidence>